<name>A0A2H0TB45_9BACT</name>
<comment type="function">
    <text evidence="2">Attaches a formyl group to the free amino group of methionyl-tRNA(fMet). The formyl group appears to play a dual role in the initiator identity of N-formylmethionyl-tRNA by promoting its recognition by IF2 and preventing the misappropriation of this tRNA by the elongation apparatus.</text>
</comment>
<dbReference type="SUPFAM" id="SSF53328">
    <property type="entry name" value="Formyltransferase"/>
    <property type="match status" value="1"/>
</dbReference>
<proteinExistence type="inferred from homology"/>
<evidence type="ECO:0000313" key="4">
    <source>
        <dbReference type="EMBL" id="PIR68249.1"/>
    </source>
</evidence>
<dbReference type="PANTHER" id="PTHR11138">
    <property type="entry name" value="METHIONYL-TRNA FORMYLTRANSFERASE"/>
    <property type="match status" value="1"/>
</dbReference>
<evidence type="ECO:0000256" key="2">
    <source>
        <dbReference type="HAMAP-Rule" id="MF_00182"/>
    </source>
</evidence>
<dbReference type="Proteomes" id="UP000230094">
    <property type="component" value="Unassembled WGS sequence"/>
</dbReference>
<dbReference type="InterPro" id="IPR041711">
    <property type="entry name" value="Met-tRNA-FMT_N"/>
</dbReference>
<evidence type="ECO:0000256" key="1">
    <source>
        <dbReference type="ARBA" id="ARBA00012261"/>
    </source>
</evidence>
<dbReference type="Gene3D" id="3.40.50.12230">
    <property type="match status" value="1"/>
</dbReference>
<dbReference type="InterPro" id="IPR002376">
    <property type="entry name" value="Formyl_transf_N"/>
</dbReference>
<sequence length="294" mass="32444">MPNLNFIFWGTPDVASDTLEILKQARILPSLIITSPDARKGRGLRLQASPVALFAEANNIPCLKPDNLDEEFTLKLSTINYQLFVVVAYGKIIPEKILNIPKFGSINIHYSLLPKYRGASPVESAILNGDIETGVTIQKMVYKMDAGDILVQEKINILSDETAPELRKRLIKLGGELLIKTLKTPSASGHSPFAGGEKQNESLATICKKIKKEDGLLNLSDLAVKPPSELYNKFRAYAGWPRTFFFSAQGGPASGGKNSKRIIITKASLRDGKFVIEKIIPEGKKEVDYKNFNI</sequence>
<dbReference type="HAMAP" id="MF_00182">
    <property type="entry name" value="Formyl_trans"/>
    <property type="match status" value="1"/>
</dbReference>
<dbReference type="AlphaFoldDB" id="A0A2H0TB45"/>
<gene>
    <name evidence="2" type="primary">fmt</name>
    <name evidence="4" type="ORF">COU49_02130</name>
</gene>
<dbReference type="EMBL" id="PFCQ01000012">
    <property type="protein sequence ID" value="PIR68249.1"/>
    <property type="molecule type" value="Genomic_DNA"/>
</dbReference>
<dbReference type="InterPro" id="IPR036477">
    <property type="entry name" value="Formyl_transf_N_sf"/>
</dbReference>
<comment type="caution">
    <text evidence="4">The sequence shown here is derived from an EMBL/GenBank/DDBJ whole genome shotgun (WGS) entry which is preliminary data.</text>
</comment>
<feature type="binding site" evidence="2">
    <location>
        <begin position="111"/>
        <end position="114"/>
    </location>
    <ligand>
        <name>(6S)-5,6,7,8-tetrahydrofolate</name>
        <dbReference type="ChEBI" id="CHEBI:57453"/>
    </ligand>
</feature>
<dbReference type="InterPro" id="IPR005794">
    <property type="entry name" value="Fmt"/>
</dbReference>
<keyword evidence="2 4" id="KW-0808">Transferase</keyword>
<dbReference type="GO" id="GO:0004479">
    <property type="term" value="F:methionyl-tRNA formyltransferase activity"/>
    <property type="evidence" value="ECO:0007669"/>
    <property type="project" value="UniProtKB-UniRule"/>
</dbReference>
<evidence type="ECO:0000259" key="3">
    <source>
        <dbReference type="Pfam" id="PF00551"/>
    </source>
</evidence>
<comment type="similarity">
    <text evidence="2">Belongs to the Fmt family.</text>
</comment>
<accession>A0A2H0TB45</accession>
<keyword evidence="2" id="KW-0648">Protein biosynthesis</keyword>
<dbReference type="CDD" id="cd08646">
    <property type="entry name" value="FMT_core_Met-tRNA-FMT_N"/>
    <property type="match status" value="1"/>
</dbReference>
<comment type="catalytic activity">
    <reaction evidence="2">
        <text>L-methionyl-tRNA(fMet) + (6R)-10-formyltetrahydrofolate = N-formyl-L-methionyl-tRNA(fMet) + (6S)-5,6,7,8-tetrahydrofolate + H(+)</text>
        <dbReference type="Rhea" id="RHEA:24380"/>
        <dbReference type="Rhea" id="RHEA-COMP:9952"/>
        <dbReference type="Rhea" id="RHEA-COMP:9953"/>
        <dbReference type="ChEBI" id="CHEBI:15378"/>
        <dbReference type="ChEBI" id="CHEBI:57453"/>
        <dbReference type="ChEBI" id="CHEBI:78530"/>
        <dbReference type="ChEBI" id="CHEBI:78844"/>
        <dbReference type="ChEBI" id="CHEBI:195366"/>
        <dbReference type="EC" id="2.1.2.9"/>
    </reaction>
</comment>
<protein>
    <recommendedName>
        <fullName evidence="1 2">Methionyl-tRNA formyltransferase</fullName>
        <ecNumber evidence="1 2">2.1.2.9</ecNumber>
    </recommendedName>
</protein>
<dbReference type="Pfam" id="PF00551">
    <property type="entry name" value="Formyl_trans_N"/>
    <property type="match status" value="1"/>
</dbReference>
<feature type="domain" description="Formyl transferase N-terminal" evidence="3">
    <location>
        <begin position="8"/>
        <end position="181"/>
    </location>
</feature>
<evidence type="ECO:0000313" key="5">
    <source>
        <dbReference type="Proteomes" id="UP000230094"/>
    </source>
</evidence>
<dbReference type="PANTHER" id="PTHR11138:SF5">
    <property type="entry name" value="METHIONYL-TRNA FORMYLTRANSFERASE, MITOCHONDRIAL"/>
    <property type="match status" value="1"/>
</dbReference>
<organism evidence="4 5">
    <name type="scientific">Candidatus Nomurabacteria bacterium CG10_big_fil_rev_8_21_14_0_10_35_16</name>
    <dbReference type="NCBI Taxonomy" id="1974731"/>
    <lineage>
        <taxon>Bacteria</taxon>
        <taxon>Candidatus Nomuraibacteriota</taxon>
    </lineage>
</organism>
<dbReference type="EC" id="2.1.2.9" evidence="1 2"/>
<reference evidence="5" key="1">
    <citation type="submission" date="2017-09" db="EMBL/GenBank/DDBJ databases">
        <title>Depth-based differentiation of microbial function through sediment-hosted aquifers and enrichment of novel symbionts in the deep terrestrial subsurface.</title>
        <authorList>
            <person name="Probst A.J."/>
            <person name="Ladd B."/>
            <person name="Jarett J.K."/>
            <person name="Geller-Mcgrath D.E."/>
            <person name="Sieber C.M.K."/>
            <person name="Emerson J.B."/>
            <person name="Anantharaman K."/>
            <person name="Thomas B.C."/>
            <person name="Malmstrom R."/>
            <person name="Stieglmeier M."/>
            <person name="Klingl A."/>
            <person name="Woyke T."/>
            <person name="Ryan C.M."/>
            <person name="Banfield J.F."/>
        </authorList>
    </citation>
    <scope>NUCLEOTIDE SEQUENCE [LARGE SCALE GENOMIC DNA]</scope>
</reference>